<dbReference type="Proteomes" id="UP000601099">
    <property type="component" value="Unassembled WGS sequence"/>
</dbReference>
<feature type="region of interest" description="Disordered" evidence="7">
    <location>
        <begin position="238"/>
        <end position="263"/>
    </location>
</feature>
<dbReference type="PANTHER" id="PTHR12677:SF59">
    <property type="entry name" value="GOLGI APPARATUS MEMBRANE PROTEIN TVP38-RELATED"/>
    <property type="match status" value="1"/>
</dbReference>
<evidence type="ECO:0000256" key="2">
    <source>
        <dbReference type="ARBA" id="ARBA00022475"/>
    </source>
</evidence>
<dbReference type="RefSeq" id="WP_196953246.1">
    <property type="nucleotide sequence ID" value="NZ_JADWYK010000001.1"/>
</dbReference>
<reference evidence="9 10" key="1">
    <citation type="submission" date="2020-11" db="EMBL/GenBank/DDBJ databases">
        <title>Hymenobacter sp.</title>
        <authorList>
            <person name="Kim M.K."/>
        </authorList>
    </citation>
    <scope>NUCLEOTIDE SEQUENCE [LARGE SCALE GENOMIC DNA]</scope>
    <source>
        <strain evidence="9 10">BT594</strain>
    </source>
</reference>
<feature type="transmembrane region" description="Helical" evidence="6">
    <location>
        <begin position="20"/>
        <end position="39"/>
    </location>
</feature>
<evidence type="ECO:0000256" key="7">
    <source>
        <dbReference type="SAM" id="MobiDB-lite"/>
    </source>
</evidence>
<name>A0ABS0KWM0_9BACT</name>
<proteinExistence type="inferred from homology"/>
<dbReference type="EMBL" id="JADWYK010000001">
    <property type="protein sequence ID" value="MBG8552201.1"/>
    <property type="molecule type" value="Genomic_DNA"/>
</dbReference>
<keyword evidence="5 6" id="KW-0472">Membrane</keyword>
<protein>
    <recommendedName>
        <fullName evidence="6">TVP38/TMEM64 family membrane protein</fullName>
    </recommendedName>
</protein>
<dbReference type="InterPro" id="IPR032816">
    <property type="entry name" value="VTT_dom"/>
</dbReference>
<keyword evidence="10" id="KW-1185">Reference proteome</keyword>
<evidence type="ECO:0000313" key="9">
    <source>
        <dbReference type="EMBL" id="MBG8552201.1"/>
    </source>
</evidence>
<dbReference type="PANTHER" id="PTHR12677">
    <property type="entry name" value="GOLGI APPARATUS MEMBRANE PROTEIN TVP38-RELATED"/>
    <property type="match status" value="1"/>
</dbReference>
<accession>A0ABS0KWM0</accession>
<keyword evidence="3 6" id="KW-0812">Transmembrane</keyword>
<organism evidence="9 10">
    <name type="scientific">Hymenobacter guriensis</name>
    <dbReference type="NCBI Taxonomy" id="2793065"/>
    <lineage>
        <taxon>Bacteria</taxon>
        <taxon>Pseudomonadati</taxon>
        <taxon>Bacteroidota</taxon>
        <taxon>Cytophagia</taxon>
        <taxon>Cytophagales</taxon>
        <taxon>Hymenobacteraceae</taxon>
        <taxon>Hymenobacter</taxon>
    </lineage>
</organism>
<comment type="subcellular location">
    <subcellularLocation>
        <location evidence="1 6">Cell membrane</location>
        <topology evidence="1 6">Multi-pass membrane protein</topology>
    </subcellularLocation>
</comment>
<feature type="transmembrane region" description="Helical" evidence="6">
    <location>
        <begin position="215"/>
        <end position="232"/>
    </location>
</feature>
<keyword evidence="2 6" id="KW-1003">Cell membrane</keyword>
<evidence type="ECO:0000256" key="4">
    <source>
        <dbReference type="ARBA" id="ARBA00022989"/>
    </source>
</evidence>
<gene>
    <name evidence="9" type="ORF">I5L79_01505</name>
</gene>
<sequence length="263" mass="28309">MSATESAPVSLQPEASSSRLPLYVSLGLVAALVGCYFLWPAFHDAVREAFTILTSGDKPRIAAWVKQFGFWGPVLVVLAMVAQMFLVVINNVLLILVAILAYGPWWGSLLAWVSVLTASSVGYFLGRGLGGAFVAKILGHKNAQKVEEQIGRYGIGAVFIARLTPVISNDAISFVAGLGRLGYLKFISATAVGILPLIGLLAYLGEDTGRLKSGLLWVSGISLLLFAGYIFWDKRRNPQAAQKPDDGRPHPAGPLPRHTPLRR</sequence>
<dbReference type="Pfam" id="PF09335">
    <property type="entry name" value="VTT_dom"/>
    <property type="match status" value="1"/>
</dbReference>
<comment type="similarity">
    <text evidence="6">Belongs to the TVP38/TMEM64 family.</text>
</comment>
<feature type="transmembrane region" description="Helical" evidence="6">
    <location>
        <begin position="68"/>
        <end position="99"/>
    </location>
</feature>
<evidence type="ECO:0000256" key="6">
    <source>
        <dbReference type="RuleBase" id="RU366058"/>
    </source>
</evidence>
<evidence type="ECO:0000313" key="10">
    <source>
        <dbReference type="Proteomes" id="UP000601099"/>
    </source>
</evidence>
<evidence type="ECO:0000256" key="5">
    <source>
        <dbReference type="ARBA" id="ARBA00023136"/>
    </source>
</evidence>
<comment type="caution">
    <text evidence="9">The sequence shown here is derived from an EMBL/GenBank/DDBJ whole genome shotgun (WGS) entry which is preliminary data.</text>
</comment>
<feature type="transmembrane region" description="Helical" evidence="6">
    <location>
        <begin position="105"/>
        <end position="126"/>
    </location>
</feature>
<evidence type="ECO:0000256" key="3">
    <source>
        <dbReference type="ARBA" id="ARBA00022692"/>
    </source>
</evidence>
<feature type="transmembrane region" description="Helical" evidence="6">
    <location>
        <begin position="183"/>
        <end position="203"/>
    </location>
</feature>
<dbReference type="InterPro" id="IPR015414">
    <property type="entry name" value="TMEM64"/>
</dbReference>
<evidence type="ECO:0000259" key="8">
    <source>
        <dbReference type="Pfam" id="PF09335"/>
    </source>
</evidence>
<keyword evidence="4 6" id="KW-1133">Transmembrane helix</keyword>
<evidence type="ECO:0000256" key="1">
    <source>
        <dbReference type="ARBA" id="ARBA00004651"/>
    </source>
</evidence>
<feature type="domain" description="VTT" evidence="8">
    <location>
        <begin position="92"/>
        <end position="206"/>
    </location>
</feature>